<dbReference type="WBParaSite" id="GPUH_0000538101-mRNA-1">
    <property type="protein sequence ID" value="GPUH_0000538101-mRNA-1"/>
    <property type="gene ID" value="GPUH_0000538101"/>
</dbReference>
<evidence type="ECO:0000256" key="1">
    <source>
        <dbReference type="ARBA" id="ARBA00022801"/>
    </source>
</evidence>
<keyword evidence="2" id="KW-0547">Nucleotide-binding</keyword>
<dbReference type="GO" id="GO:0004386">
    <property type="term" value="F:helicase activity"/>
    <property type="evidence" value="ECO:0007669"/>
    <property type="project" value="UniProtKB-KW"/>
</dbReference>
<dbReference type="PANTHER" id="PTHR18934:SF221">
    <property type="entry name" value="ATP-DEPENDENT RNA HELICASE DHX34-RELATED"/>
    <property type="match status" value="1"/>
</dbReference>
<reference evidence="6" key="1">
    <citation type="submission" date="2016-06" db="UniProtKB">
        <authorList>
            <consortium name="WormBaseParasite"/>
        </authorList>
    </citation>
    <scope>IDENTIFICATION</scope>
</reference>
<evidence type="ECO:0000313" key="6">
    <source>
        <dbReference type="WBParaSite" id="GPUH_0000538101-mRNA-1"/>
    </source>
</evidence>
<dbReference type="AlphaFoldDB" id="A0A183D9I3"/>
<feature type="domain" description="Helicase-associated" evidence="3">
    <location>
        <begin position="46"/>
        <end position="154"/>
    </location>
</feature>
<gene>
    <name evidence="4" type="ORF">GPUH_LOCUS5373</name>
</gene>
<dbReference type="InterPro" id="IPR007502">
    <property type="entry name" value="Helicase-assoc_dom"/>
</dbReference>
<keyword evidence="1" id="KW-0378">Hydrolase</keyword>
<dbReference type="SMART" id="SM00847">
    <property type="entry name" value="HA2"/>
    <property type="match status" value="1"/>
</dbReference>
<name>A0A183D9I3_9BILA</name>
<reference evidence="4 5" key="2">
    <citation type="submission" date="2018-11" db="EMBL/GenBank/DDBJ databases">
        <authorList>
            <consortium name="Pathogen Informatics"/>
        </authorList>
    </citation>
    <scope>NUCLEOTIDE SEQUENCE [LARGE SCALE GENOMIC DNA]</scope>
</reference>
<dbReference type="EMBL" id="UYRT01011293">
    <property type="protein sequence ID" value="VDK50464.1"/>
    <property type="molecule type" value="Genomic_DNA"/>
</dbReference>
<keyword evidence="2" id="KW-0067">ATP-binding</keyword>
<sequence length="188" mass="21105">MDPFTVSEINRVSLESLAMQIVNMNLGISPLDFPFIEKPNMADLEQALDGLWKQGILEAGSTKALTPLGKIIASIPVEIPIAKVLVCYKISDEISSEIKVLIYGCVFEQIEASLTIAASLATSSPFTNRSFREPDILDRRKNIMSDSGDPFAFMNAYREFVEIQAERGDLRRWGIEKGIDIQRMYEIR</sequence>
<dbReference type="Gene3D" id="1.20.120.1080">
    <property type="match status" value="1"/>
</dbReference>
<accession>A0A183D9I3</accession>
<keyword evidence="2" id="KW-0347">Helicase</keyword>
<evidence type="ECO:0000259" key="3">
    <source>
        <dbReference type="SMART" id="SM00847"/>
    </source>
</evidence>
<dbReference type="GO" id="GO:0003723">
    <property type="term" value="F:RNA binding"/>
    <property type="evidence" value="ECO:0007669"/>
    <property type="project" value="TreeGrafter"/>
</dbReference>
<evidence type="ECO:0000313" key="4">
    <source>
        <dbReference type="EMBL" id="VDK50464.1"/>
    </source>
</evidence>
<dbReference type="PANTHER" id="PTHR18934">
    <property type="entry name" value="ATP-DEPENDENT RNA HELICASE"/>
    <property type="match status" value="1"/>
</dbReference>
<proteinExistence type="predicted"/>
<dbReference type="OrthoDB" id="3363059at2759"/>
<evidence type="ECO:0000256" key="2">
    <source>
        <dbReference type="ARBA" id="ARBA00022806"/>
    </source>
</evidence>
<organism evidence="6">
    <name type="scientific">Gongylonema pulchrum</name>
    <dbReference type="NCBI Taxonomy" id="637853"/>
    <lineage>
        <taxon>Eukaryota</taxon>
        <taxon>Metazoa</taxon>
        <taxon>Ecdysozoa</taxon>
        <taxon>Nematoda</taxon>
        <taxon>Chromadorea</taxon>
        <taxon>Rhabditida</taxon>
        <taxon>Spirurina</taxon>
        <taxon>Spiruromorpha</taxon>
        <taxon>Spiruroidea</taxon>
        <taxon>Gongylonematidae</taxon>
        <taxon>Gongylonema</taxon>
    </lineage>
</organism>
<dbReference type="GO" id="GO:0016787">
    <property type="term" value="F:hydrolase activity"/>
    <property type="evidence" value="ECO:0007669"/>
    <property type="project" value="UniProtKB-KW"/>
</dbReference>
<dbReference type="Proteomes" id="UP000271098">
    <property type="component" value="Unassembled WGS sequence"/>
</dbReference>
<protein>
    <submittedName>
        <fullName evidence="6">HA2 domain-containing protein</fullName>
    </submittedName>
</protein>
<evidence type="ECO:0000313" key="5">
    <source>
        <dbReference type="Proteomes" id="UP000271098"/>
    </source>
</evidence>
<keyword evidence="5" id="KW-1185">Reference proteome</keyword>